<evidence type="ECO:0000256" key="2">
    <source>
        <dbReference type="ARBA" id="ARBA00007192"/>
    </source>
</evidence>
<evidence type="ECO:0000313" key="7">
    <source>
        <dbReference type="EMBL" id="CAD8649526.1"/>
    </source>
</evidence>
<dbReference type="GO" id="GO:0005885">
    <property type="term" value="C:Arp2/3 protein complex"/>
    <property type="evidence" value="ECO:0007669"/>
    <property type="project" value="InterPro"/>
</dbReference>
<sequence length="317" mass="34581">MGAGNGIGVENVIIRDTIRKRAQRLESPETAVQNTSISVNLLEFDDVAYRLQADVNEPTKLTLLMALPPQATTVSLPEGALDAVQAQYGAVVKVVSPTAGFHIALEISLDAIPRGTEAEFDNMVNKLASLRCVVMGAPLRTQLQRLGTGECAEGPLLAVPHRTSEAFFVKPQADSVTIIFPMRFKDANDATIATTFLHEFAEARRAPSLTTAPACSYSKAPPLELKGAPATAQGANGGYVSFVLFQRHVKGGARLEDSSWRMMTFYAFVNYHIKCSKAFMHTRMRSRTQNLLQVLNRAKPDTAKEKKTATGRTFVRN</sequence>
<proteinExistence type="inferred from homology"/>
<dbReference type="PANTHER" id="PTHR12058">
    <property type="entry name" value="ARP2/3 COMPLEX 34 KDA SUBUNIT"/>
    <property type="match status" value="1"/>
</dbReference>
<comment type="subcellular location">
    <subcellularLocation>
        <location evidence="1 6">Cytoplasm</location>
        <location evidence="1 6">Cytoskeleton</location>
    </subcellularLocation>
</comment>
<dbReference type="InterPro" id="IPR007188">
    <property type="entry name" value="ARPC2"/>
</dbReference>
<evidence type="ECO:0000256" key="5">
    <source>
        <dbReference type="ARBA" id="ARBA00023212"/>
    </source>
</evidence>
<evidence type="ECO:0000256" key="1">
    <source>
        <dbReference type="ARBA" id="ARBA00004245"/>
    </source>
</evidence>
<accession>A0A7S0MRY2</accession>
<evidence type="ECO:0000256" key="3">
    <source>
        <dbReference type="ARBA" id="ARBA00022490"/>
    </source>
</evidence>
<dbReference type="GO" id="GO:0030041">
    <property type="term" value="P:actin filament polymerization"/>
    <property type="evidence" value="ECO:0007669"/>
    <property type="project" value="InterPro"/>
</dbReference>
<reference evidence="7" key="1">
    <citation type="submission" date="2021-01" db="EMBL/GenBank/DDBJ databases">
        <authorList>
            <person name="Corre E."/>
            <person name="Pelletier E."/>
            <person name="Niang G."/>
            <person name="Scheremetjew M."/>
            <person name="Finn R."/>
            <person name="Kale V."/>
            <person name="Holt S."/>
            <person name="Cochrane G."/>
            <person name="Meng A."/>
            <person name="Brown T."/>
            <person name="Cohen L."/>
        </authorList>
    </citation>
    <scope>NUCLEOTIDE SEQUENCE</scope>
    <source>
        <strain evidence="7">CCMP722</strain>
    </source>
</reference>
<protein>
    <recommendedName>
        <fullName evidence="6">Arp2/3 complex 34 kDa subunit</fullName>
    </recommendedName>
</protein>
<dbReference type="SUPFAM" id="SSF69645">
    <property type="entry name" value="Arp2/3 complex subunits"/>
    <property type="match status" value="2"/>
</dbReference>
<dbReference type="Pfam" id="PF04045">
    <property type="entry name" value="P34-Arc"/>
    <property type="match status" value="1"/>
</dbReference>
<evidence type="ECO:0000256" key="4">
    <source>
        <dbReference type="ARBA" id="ARBA00023203"/>
    </source>
</evidence>
<gene>
    <name evidence="7" type="ORF">POBO1169_LOCUS1097</name>
</gene>
<dbReference type="GO" id="GO:0051015">
    <property type="term" value="F:actin filament binding"/>
    <property type="evidence" value="ECO:0007669"/>
    <property type="project" value="TreeGrafter"/>
</dbReference>
<keyword evidence="4 6" id="KW-0009">Actin-binding</keyword>
<dbReference type="GO" id="GO:0034314">
    <property type="term" value="P:Arp2/3 complex-mediated actin nucleation"/>
    <property type="evidence" value="ECO:0007669"/>
    <property type="project" value="InterPro"/>
</dbReference>
<dbReference type="AlphaFoldDB" id="A0A7S0MRY2"/>
<comment type="function">
    <text evidence="6">Functions as actin-binding component of the Arp2/3 complex which is involved in regulation of actin polymerization and together with an activating nucleation-promoting factor (NPF) mediates the formation of branched actin networks.</text>
</comment>
<comment type="subunit">
    <text evidence="6">Component of the Arp2/3 complex.</text>
</comment>
<dbReference type="PANTHER" id="PTHR12058:SF0">
    <property type="entry name" value="ACTIN-RELATED PROTEIN 2_3 COMPLEX SUBUNIT 2"/>
    <property type="match status" value="1"/>
</dbReference>
<dbReference type="GO" id="GO:0005200">
    <property type="term" value="F:structural constituent of cytoskeleton"/>
    <property type="evidence" value="ECO:0007669"/>
    <property type="project" value="TreeGrafter"/>
</dbReference>
<evidence type="ECO:0000256" key="6">
    <source>
        <dbReference type="RuleBase" id="RU364015"/>
    </source>
</evidence>
<dbReference type="InterPro" id="IPR034666">
    <property type="entry name" value="ARPC2/4"/>
</dbReference>
<dbReference type="Gene3D" id="3.30.1460.20">
    <property type="match status" value="2"/>
</dbReference>
<keyword evidence="5 6" id="KW-0206">Cytoskeleton</keyword>
<keyword evidence="3 6" id="KW-0963">Cytoplasm</keyword>
<organism evidence="7">
    <name type="scientific">Pyramimonas obovata</name>
    <dbReference type="NCBI Taxonomy" id="1411642"/>
    <lineage>
        <taxon>Eukaryota</taxon>
        <taxon>Viridiplantae</taxon>
        <taxon>Chlorophyta</taxon>
        <taxon>Pyramimonadophyceae</taxon>
        <taxon>Pyramimonadales</taxon>
        <taxon>Pyramimonadaceae</taxon>
        <taxon>Pyramimonas</taxon>
        <taxon>Pyramimonas incertae sedis</taxon>
    </lineage>
</organism>
<dbReference type="EMBL" id="HBFA01002221">
    <property type="protein sequence ID" value="CAD8649526.1"/>
    <property type="molecule type" value="Transcribed_RNA"/>
</dbReference>
<comment type="similarity">
    <text evidence="2 6">Belongs to the ARPC2 family.</text>
</comment>
<name>A0A7S0MRY2_9CHLO</name>